<evidence type="ECO:0000313" key="3">
    <source>
        <dbReference type="EMBL" id="AYC28654.1"/>
    </source>
</evidence>
<dbReference type="NCBIfam" id="NF033912">
    <property type="entry name" value="msc"/>
    <property type="match status" value="1"/>
</dbReference>
<dbReference type="GO" id="GO:0016020">
    <property type="term" value="C:membrane"/>
    <property type="evidence" value="ECO:0007669"/>
    <property type="project" value="InterPro"/>
</dbReference>
<feature type="transmembrane region" description="Helical" evidence="2">
    <location>
        <begin position="163"/>
        <end position="184"/>
    </location>
</feature>
<feature type="region of interest" description="Disordered" evidence="1">
    <location>
        <begin position="500"/>
        <end position="602"/>
    </location>
</feature>
<dbReference type="GO" id="GO:0008381">
    <property type="term" value="F:mechanosensitive monoatomic ion channel activity"/>
    <property type="evidence" value="ECO:0007669"/>
    <property type="project" value="InterPro"/>
</dbReference>
<organism evidence="3 4">
    <name type="scientific">Paenisporosarcina cavernae</name>
    <dbReference type="NCBI Taxonomy" id="2320858"/>
    <lineage>
        <taxon>Bacteria</taxon>
        <taxon>Bacillati</taxon>
        <taxon>Bacillota</taxon>
        <taxon>Bacilli</taxon>
        <taxon>Bacillales</taxon>
        <taxon>Caryophanaceae</taxon>
        <taxon>Paenisporosarcina</taxon>
    </lineage>
</organism>
<feature type="compositionally biased region" description="Basic and acidic residues" evidence="1">
    <location>
        <begin position="500"/>
        <end position="517"/>
    </location>
</feature>
<dbReference type="PANTHER" id="PTHR30221">
    <property type="entry name" value="SMALL-CONDUCTANCE MECHANOSENSITIVE CHANNEL"/>
    <property type="match status" value="1"/>
</dbReference>
<feature type="transmembrane region" description="Helical" evidence="2">
    <location>
        <begin position="103"/>
        <end position="124"/>
    </location>
</feature>
<dbReference type="OrthoDB" id="1411407at2"/>
<evidence type="ECO:0000256" key="2">
    <source>
        <dbReference type="SAM" id="Phobius"/>
    </source>
</evidence>
<dbReference type="KEGG" id="paek:D3873_01745"/>
<evidence type="ECO:0000256" key="1">
    <source>
        <dbReference type="SAM" id="MobiDB-lite"/>
    </source>
</evidence>
<feature type="transmembrane region" description="Helical" evidence="2">
    <location>
        <begin position="428"/>
        <end position="446"/>
    </location>
</feature>
<dbReference type="PANTHER" id="PTHR30221:SF1">
    <property type="entry name" value="SMALL-CONDUCTANCE MECHANOSENSITIVE CHANNEL"/>
    <property type="match status" value="1"/>
</dbReference>
<dbReference type="Pfam" id="PF05552">
    <property type="entry name" value="MS_channel_1st_1"/>
    <property type="match status" value="5"/>
</dbReference>
<feature type="transmembrane region" description="Helical" evidence="2">
    <location>
        <begin position="196"/>
        <end position="217"/>
    </location>
</feature>
<name>A0A385YQ62_9BACL</name>
<feature type="transmembrane region" description="Helical" evidence="2">
    <location>
        <begin position="295"/>
        <end position="315"/>
    </location>
</feature>
<accession>A0A385YQ62</accession>
<keyword evidence="4" id="KW-1185">Reference proteome</keyword>
<dbReference type="InterPro" id="IPR008910">
    <property type="entry name" value="MSC_TM_helix"/>
</dbReference>
<keyword evidence="2" id="KW-0812">Transmembrane</keyword>
<feature type="transmembrane region" description="Helical" evidence="2">
    <location>
        <begin position="387"/>
        <end position="408"/>
    </location>
</feature>
<dbReference type="RefSeq" id="WP_119882399.1">
    <property type="nucleotide sequence ID" value="NZ_CP032418.1"/>
</dbReference>
<reference evidence="4" key="1">
    <citation type="submission" date="2018-09" db="EMBL/GenBank/DDBJ databases">
        <authorList>
            <person name="Zhu H."/>
        </authorList>
    </citation>
    <scope>NUCLEOTIDE SEQUENCE [LARGE SCALE GENOMIC DNA]</scope>
    <source>
        <strain evidence="4">K2R23-3</strain>
    </source>
</reference>
<feature type="transmembrane region" description="Helical" evidence="2">
    <location>
        <begin position="20"/>
        <end position="42"/>
    </location>
</feature>
<feature type="compositionally biased region" description="Polar residues" evidence="1">
    <location>
        <begin position="522"/>
        <end position="544"/>
    </location>
</feature>
<dbReference type="InterPro" id="IPR045275">
    <property type="entry name" value="MscS_archaea/bacteria_type"/>
</dbReference>
<keyword evidence="2" id="KW-1133">Transmembrane helix</keyword>
<feature type="transmembrane region" description="Helical" evidence="2">
    <location>
        <begin position="452"/>
        <end position="477"/>
    </location>
</feature>
<gene>
    <name evidence="3" type="ORF">D3873_01745</name>
</gene>
<dbReference type="Proteomes" id="UP000265725">
    <property type="component" value="Chromosome"/>
</dbReference>
<feature type="transmembrane region" description="Helical" evidence="2">
    <location>
        <begin position="63"/>
        <end position="83"/>
    </location>
</feature>
<dbReference type="InterPro" id="IPR011014">
    <property type="entry name" value="MscS_channel_TM-2"/>
</dbReference>
<dbReference type="AlphaFoldDB" id="A0A385YQ62"/>
<feature type="transmembrane region" description="Helical" evidence="2">
    <location>
        <begin position="354"/>
        <end position="375"/>
    </location>
</feature>
<protein>
    <submittedName>
        <fullName evidence="3">Uncharacterized protein</fullName>
    </submittedName>
</protein>
<keyword evidence="2" id="KW-0472">Membrane</keyword>
<evidence type="ECO:0000313" key="4">
    <source>
        <dbReference type="Proteomes" id="UP000265725"/>
    </source>
</evidence>
<dbReference type="SUPFAM" id="SSF82861">
    <property type="entry name" value="Mechanosensitive channel protein MscS (YggB), transmembrane region"/>
    <property type="match status" value="1"/>
</dbReference>
<dbReference type="Gene3D" id="1.10.287.1260">
    <property type="match status" value="2"/>
</dbReference>
<feature type="transmembrane region" description="Helical" evidence="2">
    <location>
        <begin position="254"/>
        <end position="275"/>
    </location>
</feature>
<dbReference type="EMBL" id="CP032418">
    <property type="protein sequence ID" value="AYC28654.1"/>
    <property type="molecule type" value="Genomic_DNA"/>
</dbReference>
<proteinExistence type="predicted"/>
<sequence>MFDTMYWRTTFDWLPELLLGLLVLLIGFFIAKFLENLTYKLLRKGKVNERLGNTESKWSAEKIISKVVFFLVLLFSFFLFFNMMDLGSVASPFATMFSSLTGALLNILKAALILFVAWIIATLVKKAIQTFGNKVNVNKFTDKAGVDPEKVDKTKWTDTFANVAYWLIFLLFIPAVLNALGIDGLSGPFEGMLDKFFAFIPKLVSAAIVFFIGYFAAKLVRNILTKFLESIGTDRLAHKLKIASFFEGTSLSRIIGIIAFVLIMIPVTITALEILDLNGISDPAISMLNDIMEMLPKIAIAIVLVIIGIVVGKWVKEVVENLLKNLGVDSLFSNMGFNNVSSSSNANNLSFAKILAIIAQVVVVLLFVVEALQILELEFMVTLATGIFAYLPAVIAAVIILAVGFWLASLAEQFVGSVMTKASGSPHVLRYVAKYAILAFAFFMALDQLGIAASIINAAFILILGGVALAFGLAFGLGGRDHASRYLDRMEKSIENADVSKEKWEAEKQSMKNDMKNKMGQAKQNMDNSPSANPLKDASNSYEAPSTPAAPIEPKPDGIENGTADENFPYDDVAPNEGDSFNSGAHDDWNNTKPGSDPFKPE</sequence>